<name>A0A9X2VL18_9PSEU</name>
<dbReference type="SUPFAM" id="SSF109854">
    <property type="entry name" value="DinB/YfiT-like putative metalloenzymes"/>
    <property type="match status" value="1"/>
</dbReference>
<feature type="domain" description="Mycothiol-dependent maleylpyruvate isomerase metal-binding" evidence="1">
    <location>
        <begin position="11"/>
        <end position="132"/>
    </location>
</feature>
<dbReference type="GO" id="GO:0016853">
    <property type="term" value="F:isomerase activity"/>
    <property type="evidence" value="ECO:0007669"/>
    <property type="project" value="UniProtKB-KW"/>
</dbReference>
<dbReference type="InterPro" id="IPR017517">
    <property type="entry name" value="Maleyloyr_isom"/>
</dbReference>
<dbReference type="GO" id="GO:0046872">
    <property type="term" value="F:metal ion binding"/>
    <property type="evidence" value="ECO:0007669"/>
    <property type="project" value="InterPro"/>
</dbReference>
<protein>
    <submittedName>
        <fullName evidence="2">Maleylpyruvate isomerase family mycothiol-dependent enzyme</fullName>
    </submittedName>
</protein>
<dbReference type="NCBIfam" id="TIGR03083">
    <property type="entry name" value="maleylpyruvate isomerase family mycothiol-dependent enzyme"/>
    <property type="match status" value="1"/>
</dbReference>
<evidence type="ECO:0000259" key="1">
    <source>
        <dbReference type="Pfam" id="PF11716"/>
    </source>
</evidence>
<dbReference type="AlphaFoldDB" id="A0A9X2VL18"/>
<dbReference type="Proteomes" id="UP001141259">
    <property type="component" value="Unassembled WGS sequence"/>
</dbReference>
<reference evidence="2" key="1">
    <citation type="submission" date="2022-08" db="EMBL/GenBank/DDBJ databases">
        <authorList>
            <person name="Tistechok S."/>
            <person name="Samborskyy M."/>
            <person name="Roman I."/>
        </authorList>
    </citation>
    <scope>NUCLEOTIDE SEQUENCE</scope>
    <source>
        <strain evidence="2">DSM 103496</strain>
    </source>
</reference>
<proteinExistence type="predicted"/>
<sequence length="212" mass="23080">MTAKPPLAAVATAHRTLNTVLADLTDTAVTGPSLLPGWTRGHVLAHLADAARARARVVEHALRGEVVVMWEPGERDAVIKATATRSAAEHRAAVAEHAERLDRAWAGVEDWTGFDSAVEIRWREVWIHLVDLDVGVRPKAWTLDFSLHAVDFLHTRLPDGFGVRATDVDRAWGSGAEITGAAHDLAAWLAGRVPDEWPSGPLPELGPWPAYR</sequence>
<dbReference type="RefSeq" id="WP_259624114.1">
    <property type="nucleotide sequence ID" value="NZ_JANYMP010000007.1"/>
</dbReference>
<organism evidence="2 3">
    <name type="scientific">Umezawaea endophytica</name>
    <dbReference type="NCBI Taxonomy" id="1654476"/>
    <lineage>
        <taxon>Bacteria</taxon>
        <taxon>Bacillati</taxon>
        <taxon>Actinomycetota</taxon>
        <taxon>Actinomycetes</taxon>
        <taxon>Pseudonocardiales</taxon>
        <taxon>Pseudonocardiaceae</taxon>
        <taxon>Umezawaea</taxon>
    </lineage>
</organism>
<comment type="caution">
    <text evidence="2">The sequence shown here is derived from an EMBL/GenBank/DDBJ whole genome shotgun (WGS) entry which is preliminary data.</text>
</comment>
<dbReference type="InterPro" id="IPR024344">
    <property type="entry name" value="MDMPI_metal-binding"/>
</dbReference>
<keyword evidence="3" id="KW-1185">Reference proteome</keyword>
<evidence type="ECO:0000313" key="3">
    <source>
        <dbReference type="Proteomes" id="UP001141259"/>
    </source>
</evidence>
<evidence type="ECO:0000313" key="2">
    <source>
        <dbReference type="EMBL" id="MCS7478608.1"/>
    </source>
</evidence>
<accession>A0A9X2VL18</accession>
<gene>
    <name evidence="2" type="ORF">NZH93_17240</name>
</gene>
<keyword evidence="2" id="KW-0413">Isomerase</keyword>
<dbReference type="InterPro" id="IPR034660">
    <property type="entry name" value="DinB/YfiT-like"/>
</dbReference>
<dbReference type="SUPFAM" id="SSF55718">
    <property type="entry name" value="SCP-like"/>
    <property type="match status" value="1"/>
</dbReference>
<dbReference type="Gene3D" id="1.20.120.450">
    <property type="entry name" value="dinb family like domain"/>
    <property type="match status" value="1"/>
</dbReference>
<dbReference type="InterPro" id="IPR036527">
    <property type="entry name" value="SCP2_sterol-bd_dom_sf"/>
</dbReference>
<dbReference type="Pfam" id="PF11716">
    <property type="entry name" value="MDMPI_N"/>
    <property type="match status" value="1"/>
</dbReference>
<dbReference type="EMBL" id="JANYMP010000007">
    <property type="protein sequence ID" value="MCS7478608.1"/>
    <property type="molecule type" value="Genomic_DNA"/>
</dbReference>